<accession>A0A0K6IR23</accession>
<dbReference type="Gene3D" id="3.30.2310.20">
    <property type="entry name" value="RelE-like"/>
    <property type="match status" value="1"/>
</dbReference>
<proteinExistence type="inferred from homology"/>
<dbReference type="Pfam" id="PF05016">
    <property type="entry name" value="ParE_toxin"/>
    <property type="match status" value="1"/>
</dbReference>
<protein>
    <submittedName>
        <fullName evidence="3">Plasmid stabilization system protein ParE</fullName>
    </submittedName>
</protein>
<dbReference type="PANTHER" id="PTHR33755:SF7">
    <property type="entry name" value="TOXIN MODULE OF TOXIN-ANTITOXIN SYSTEM RELE_STBE FAMILY"/>
    <property type="match status" value="1"/>
</dbReference>
<dbReference type="PANTHER" id="PTHR33755">
    <property type="entry name" value="TOXIN PARE1-RELATED"/>
    <property type="match status" value="1"/>
</dbReference>
<keyword evidence="4" id="KW-1185">Reference proteome</keyword>
<keyword evidence="2" id="KW-1277">Toxin-antitoxin system</keyword>
<sequence>MREIRWTGKALSDLERLYAFLAPKNEQAAKRVLKTLISAPNILVTNPRIGEQLFQFAPREVRRLLISDYEMRYELRDSDIFVLRIWHTREQR</sequence>
<name>A0A0K6IR23_9PROT</name>
<dbReference type="InterPro" id="IPR051803">
    <property type="entry name" value="TA_system_RelE-like_toxin"/>
</dbReference>
<evidence type="ECO:0000256" key="1">
    <source>
        <dbReference type="ARBA" id="ARBA00006226"/>
    </source>
</evidence>
<dbReference type="OrthoDB" id="121597at2"/>
<dbReference type="EMBL" id="CYHH01000002">
    <property type="protein sequence ID" value="CUB05546.1"/>
    <property type="molecule type" value="Genomic_DNA"/>
</dbReference>
<gene>
    <name evidence="3" type="ORF">Ga0061068_10226</name>
</gene>
<organism evidence="3 4">
    <name type="scientific">Tepidiphilus thermophilus</name>
    <dbReference type="NCBI Taxonomy" id="876478"/>
    <lineage>
        <taxon>Bacteria</taxon>
        <taxon>Pseudomonadati</taxon>
        <taxon>Pseudomonadota</taxon>
        <taxon>Hydrogenophilia</taxon>
        <taxon>Hydrogenophilales</taxon>
        <taxon>Hydrogenophilaceae</taxon>
        <taxon>Tepidiphilus</taxon>
    </lineage>
</organism>
<evidence type="ECO:0000256" key="2">
    <source>
        <dbReference type="ARBA" id="ARBA00022649"/>
    </source>
</evidence>
<dbReference type="AlphaFoldDB" id="A0A0K6IR23"/>
<dbReference type="InterPro" id="IPR007712">
    <property type="entry name" value="RelE/ParE_toxin"/>
</dbReference>
<reference evidence="4" key="1">
    <citation type="submission" date="2015-08" db="EMBL/GenBank/DDBJ databases">
        <authorList>
            <person name="Babu N.S."/>
            <person name="Beckwith C.J."/>
            <person name="Beseler K.G."/>
            <person name="Brison A."/>
            <person name="Carone J.V."/>
            <person name="Caskin T.P."/>
            <person name="Diamond M."/>
            <person name="Durham M.E."/>
            <person name="Foxe J.M."/>
            <person name="Go M."/>
            <person name="Henderson B.A."/>
            <person name="Jones I.B."/>
            <person name="McGettigan J.A."/>
            <person name="Micheletti S.J."/>
            <person name="Nasrallah M.E."/>
            <person name="Ortiz D."/>
            <person name="Piller C.R."/>
            <person name="Privatt S.R."/>
            <person name="Schneider S.L."/>
            <person name="Sharp S."/>
            <person name="Smith T.C."/>
            <person name="Stanton J.D."/>
            <person name="Ullery H.E."/>
            <person name="Wilson R.J."/>
            <person name="Serrano M.G."/>
            <person name="Buck G."/>
            <person name="Lee V."/>
            <person name="Wang Y."/>
            <person name="Carvalho R."/>
            <person name="Voegtly L."/>
            <person name="Shi R."/>
            <person name="Duckworth R."/>
            <person name="Johnson A."/>
            <person name="Loviza R."/>
            <person name="Walstead R."/>
            <person name="Shah Z."/>
            <person name="Kiflezghi M."/>
            <person name="Wade K."/>
            <person name="Ball S.L."/>
            <person name="Bradley K.W."/>
            <person name="Asai D.J."/>
            <person name="Bowman C.A."/>
            <person name="Russell D.A."/>
            <person name="Pope W.H."/>
            <person name="Jacobs-Sera D."/>
            <person name="Hendrix R.W."/>
            <person name="Hatfull G.F."/>
        </authorList>
    </citation>
    <scope>NUCLEOTIDE SEQUENCE [LARGE SCALE GENOMIC DNA]</scope>
    <source>
        <strain evidence="4">JCM 19170</strain>
    </source>
</reference>
<comment type="similarity">
    <text evidence="1">Belongs to the RelE toxin family.</text>
</comment>
<dbReference type="RefSeq" id="WP_055422760.1">
    <property type="nucleotide sequence ID" value="NZ_CYHH01000002.1"/>
</dbReference>
<dbReference type="Proteomes" id="UP000182108">
    <property type="component" value="Unassembled WGS sequence"/>
</dbReference>
<evidence type="ECO:0000313" key="4">
    <source>
        <dbReference type="Proteomes" id="UP000182108"/>
    </source>
</evidence>
<dbReference type="InterPro" id="IPR035093">
    <property type="entry name" value="RelE/ParE_toxin_dom_sf"/>
</dbReference>
<evidence type="ECO:0000313" key="3">
    <source>
        <dbReference type="EMBL" id="CUB05546.1"/>
    </source>
</evidence>
<dbReference type="SUPFAM" id="SSF143011">
    <property type="entry name" value="RelE-like"/>
    <property type="match status" value="1"/>
</dbReference>